<keyword evidence="2" id="KW-0805">Transcription regulation</keyword>
<dbReference type="Pfam" id="PF03466">
    <property type="entry name" value="LysR_substrate"/>
    <property type="match status" value="1"/>
</dbReference>
<dbReference type="InterPro" id="IPR005119">
    <property type="entry name" value="LysR_subst-bd"/>
</dbReference>
<dbReference type="RefSeq" id="WP_051993236.1">
    <property type="nucleotide sequence ID" value="NZ_AYZF01000017.1"/>
</dbReference>
<comment type="similarity">
    <text evidence="1">Belongs to the LysR transcriptional regulatory family.</text>
</comment>
<dbReference type="Pfam" id="PF00126">
    <property type="entry name" value="HTH_1"/>
    <property type="match status" value="1"/>
</dbReference>
<evidence type="ECO:0000256" key="4">
    <source>
        <dbReference type="ARBA" id="ARBA00023163"/>
    </source>
</evidence>
<dbReference type="SUPFAM" id="SSF46785">
    <property type="entry name" value="Winged helix' DNA-binding domain"/>
    <property type="match status" value="1"/>
</dbReference>
<dbReference type="Gene3D" id="3.40.190.290">
    <property type="match status" value="1"/>
</dbReference>
<dbReference type="PROSITE" id="PS50931">
    <property type="entry name" value="HTH_LYSR"/>
    <property type="match status" value="1"/>
</dbReference>
<name>A0A023CVY5_9LACO</name>
<protein>
    <submittedName>
        <fullName evidence="6">Transcription regulator</fullName>
    </submittedName>
</protein>
<dbReference type="GO" id="GO:0003700">
    <property type="term" value="F:DNA-binding transcription factor activity"/>
    <property type="evidence" value="ECO:0007669"/>
    <property type="project" value="InterPro"/>
</dbReference>
<dbReference type="PANTHER" id="PTHR30419">
    <property type="entry name" value="HTH-TYPE TRANSCRIPTIONAL REGULATOR YBHD"/>
    <property type="match status" value="1"/>
</dbReference>
<evidence type="ECO:0000256" key="3">
    <source>
        <dbReference type="ARBA" id="ARBA00023125"/>
    </source>
</evidence>
<dbReference type="STRING" id="1423806.FD15_GL002146"/>
<evidence type="ECO:0000313" key="6">
    <source>
        <dbReference type="EMBL" id="KRN05583.1"/>
    </source>
</evidence>
<keyword evidence="3" id="KW-0238">DNA-binding</keyword>
<keyword evidence="4" id="KW-0804">Transcription</keyword>
<comment type="caution">
    <text evidence="6">The sequence shown here is derived from an EMBL/GenBank/DDBJ whole genome shotgun (WGS) entry which is preliminary data.</text>
</comment>
<dbReference type="GO" id="GO:0003677">
    <property type="term" value="F:DNA binding"/>
    <property type="evidence" value="ECO:0007669"/>
    <property type="project" value="UniProtKB-KW"/>
</dbReference>
<feature type="domain" description="HTH lysR-type" evidence="5">
    <location>
        <begin position="1"/>
        <end position="58"/>
    </location>
</feature>
<evidence type="ECO:0000313" key="7">
    <source>
        <dbReference type="Proteomes" id="UP000050961"/>
    </source>
</evidence>
<dbReference type="Gene3D" id="1.10.10.10">
    <property type="entry name" value="Winged helix-like DNA-binding domain superfamily/Winged helix DNA-binding domain"/>
    <property type="match status" value="1"/>
</dbReference>
<evidence type="ECO:0000259" key="5">
    <source>
        <dbReference type="PROSITE" id="PS50931"/>
    </source>
</evidence>
<dbReference type="OrthoDB" id="9803735at2"/>
<organism evidence="6 7">
    <name type="scientific">Liquorilactobacillus sucicola DSM 21376 = JCM 15457</name>
    <dbReference type="NCBI Taxonomy" id="1423806"/>
    <lineage>
        <taxon>Bacteria</taxon>
        <taxon>Bacillati</taxon>
        <taxon>Bacillota</taxon>
        <taxon>Bacilli</taxon>
        <taxon>Lactobacillales</taxon>
        <taxon>Lactobacillaceae</taxon>
        <taxon>Liquorilactobacillus</taxon>
    </lineage>
</organism>
<gene>
    <name evidence="6" type="ORF">FD15_GL002146</name>
</gene>
<proteinExistence type="inferred from homology"/>
<dbReference type="InterPro" id="IPR036388">
    <property type="entry name" value="WH-like_DNA-bd_sf"/>
</dbReference>
<dbReference type="eggNOG" id="COG0583">
    <property type="taxonomic scope" value="Bacteria"/>
</dbReference>
<dbReference type="AlphaFoldDB" id="A0A023CVY5"/>
<dbReference type="Proteomes" id="UP000050961">
    <property type="component" value="Unassembled WGS sequence"/>
</dbReference>
<evidence type="ECO:0000256" key="2">
    <source>
        <dbReference type="ARBA" id="ARBA00023015"/>
    </source>
</evidence>
<dbReference type="InterPro" id="IPR050950">
    <property type="entry name" value="HTH-type_LysR_regulators"/>
</dbReference>
<dbReference type="InterPro" id="IPR036390">
    <property type="entry name" value="WH_DNA-bd_sf"/>
</dbReference>
<reference evidence="6 7" key="1">
    <citation type="journal article" date="2015" name="Genome Announc.">
        <title>Expanding the biotechnology potential of lactobacilli through comparative genomics of 213 strains and associated genera.</title>
        <authorList>
            <person name="Sun Z."/>
            <person name="Harris H.M."/>
            <person name="McCann A."/>
            <person name="Guo C."/>
            <person name="Argimon S."/>
            <person name="Zhang W."/>
            <person name="Yang X."/>
            <person name="Jeffery I.B."/>
            <person name="Cooney J.C."/>
            <person name="Kagawa T.F."/>
            <person name="Liu W."/>
            <person name="Song Y."/>
            <person name="Salvetti E."/>
            <person name="Wrobel A."/>
            <person name="Rasinkangas P."/>
            <person name="Parkhill J."/>
            <person name="Rea M.C."/>
            <person name="O'Sullivan O."/>
            <person name="Ritari J."/>
            <person name="Douillard F.P."/>
            <person name="Paul Ross R."/>
            <person name="Yang R."/>
            <person name="Briner A.E."/>
            <person name="Felis G.E."/>
            <person name="de Vos W.M."/>
            <person name="Barrangou R."/>
            <person name="Klaenhammer T.R."/>
            <person name="Caufield P.W."/>
            <person name="Cui Y."/>
            <person name="Zhang H."/>
            <person name="O'Toole P.W."/>
        </authorList>
    </citation>
    <scope>NUCLEOTIDE SEQUENCE [LARGE SCALE GENOMIC DNA]</scope>
    <source>
        <strain evidence="6 7">DSM 21376</strain>
    </source>
</reference>
<dbReference type="InterPro" id="IPR000847">
    <property type="entry name" value="LysR_HTH_N"/>
</dbReference>
<accession>A0A023CVY5</accession>
<dbReference type="SUPFAM" id="SSF53850">
    <property type="entry name" value="Periplasmic binding protein-like II"/>
    <property type="match status" value="1"/>
</dbReference>
<dbReference type="GO" id="GO:0005829">
    <property type="term" value="C:cytosol"/>
    <property type="evidence" value="ECO:0007669"/>
    <property type="project" value="TreeGrafter"/>
</dbReference>
<sequence>MNIKDLNYFQHLIKTQSYTQTAKYFHVSQPTITQAIKRLENNLNTKLVLFHPHSASLTLTPSGQQLLLTAHKILTAWEQGLTTIERLRKNTAYLGIEPTISSRYFPSIAQKLLSAGLLKHVHVVEAGSKQLTRDVLKGKLDLALSGSSAQDITPELSIEPLKKLSFHLLLSAKHPLAHKEPSFAQALRYPFVILNNSYLNNAVFYDLVQQTNLKPNILFESASTYMISQLVNDSETIGFASELASSTLNEDLKLLPITGVNLPKLHISLIQPRGQQQTTLLSSVMTAVIDAIQEV</sequence>
<evidence type="ECO:0000256" key="1">
    <source>
        <dbReference type="ARBA" id="ARBA00009437"/>
    </source>
</evidence>
<dbReference type="PATRIC" id="fig|1423806.3.peg.2190"/>
<keyword evidence="7" id="KW-1185">Reference proteome</keyword>
<dbReference type="EMBL" id="AYZF01000017">
    <property type="protein sequence ID" value="KRN05583.1"/>
    <property type="molecule type" value="Genomic_DNA"/>
</dbReference>